<keyword evidence="2" id="KW-1185">Reference proteome</keyword>
<evidence type="ECO:0000313" key="1">
    <source>
        <dbReference type="EMBL" id="QOI90217.1"/>
    </source>
</evidence>
<dbReference type="SMART" id="SM00534">
    <property type="entry name" value="MUTSac"/>
    <property type="match status" value="1"/>
</dbReference>
<dbReference type="InterPro" id="IPR045076">
    <property type="entry name" value="MutS"/>
</dbReference>
<name>A0A7M3UNG4_9VIRU</name>
<accession>A0A7M3UNG4</accession>
<dbReference type="GO" id="GO:0030983">
    <property type="term" value="F:mismatched DNA binding"/>
    <property type="evidence" value="ECO:0007669"/>
    <property type="project" value="InterPro"/>
</dbReference>
<dbReference type="GO" id="GO:0005524">
    <property type="term" value="F:ATP binding"/>
    <property type="evidence" value="ECO:0007669"/>
    <property type="project" value="UniProtKB-KW"/>
</dbReference>
<organism evidence="1 2">
    <name type="scientific">Pyramimonas orientalis virus 01B</name>
    <dbReference type="NCBI Taxonomy" id="3134525"/>
    <lineage>
        <taxon>Viruses</taxon>
        <taxon>Varidnaviria</taxon>
        <taxon>Bamfordvirae</taxon>
        <taxon>Nucleocytoviricota</taxon>
        <taxon>Megaviricetes</taxon>
        <taxon>Imitervirales</taxon>
        <taxon>Allomimiviridae</taxon>
        <taxon>Heliosvirus</taxon>
        <taxon>Heliosvirus raunefjordenense</taxon>
    </lineage>
</organism>
<dbReference type="InterPro" id="IPR000432">
    <property type="entry name" value="DNA_mismatch_repair_MutS_C"/>
</dbReference>
<proteinExistence type="predicted"/>
<dbReference type="Pfam" id="PF00488">
    <property type="entry name" value="MutS_V"/>
    <property type="match status" value="1"/>
</dbReference>
<gene>
    <name evidence="1" type="ORF">HWQ62_00080</name>
</gene>
<dbReference type="GO" id="GO:0006298">
    <property type="term" value="P:mismatch repair"/>
    <property type="evidence" value="ECO:0007669"/>
    <property type="project" value="InterPro"/>
</dbReference>
<dbReference type="EMBL" id="MT663534">
    <property type="protein sequence ID" value="QOI90217.1"/>
    <property type="molecule type" value="Genomic_DNA"/>
</dbReference>
<dbReference type="PANTHER" id="PTHR11361:SF99">
    <property type="entry name" value="DNA MISMATCH REPAIR PROTEIN"/>
    <property type="match status" value="1"/>
</dbReference>
<sequence length="539" mass="61822">MSHLSLVGQDVYSDLEIFTSFSNDPTQSVMHMFTRHMSNRACHEIVKTKLKNPIFDIASLKERQHCLQEIIDTYDNNTELADKCTNNISNYEEDLLWLLDQNSSEVIDYLDIVYFKLFVFEKLQFNRSSILLSLMNTYTIVGAPLLGLVSPLMYFIIPYIILVYKLKFKVSIKTFIKTVFQTMMKSAVIKNLVLVQCLTYGVSLFIYIQSLLNTFELAKNTYKVSSHIVRRVSNVITYIEACEELNQIFKFNRHDNSKVVTEVINSKNVIDFGRKFVLFKYLNKTQLREYISISNTFLGDLTIARFYKSHNMCFATYVEDCQHTHITAKDMYHVCLDKYVTNDIVLEGNNAIITGPNAAGKSTFIKSIILNVLLSQTYGVANASHFELTPFYYINTQINIPDVKGKQSLFEAEMYRCKTNLDIANHLPPDRKALILMDEVFSSTNVVEGVAGAFGILHKLGSLSNICTIVTTHFLYLTKLKSFKKFKMNAQFDDEDTISYPYILEKGFSTQLVAIELIKNNFDKDVIDTALSIKNKLLV</sequence>
<reference evidence="1" key="1">
    <citation type="submission" date="2020-06" db="EMBL/GenBank/DDBJ databases">
        <title>Lateral gene transfer of anion-conducting channel rhodopsins between green algae and giant viruses.</title>
        <authorList>
            <person name="Rozenberg A."/>
            <person name="Oppermann J."/>
            <person name="Wietek J."/>
            <person name="Fernandez Lahore R.G."/>
            <person name="Sandaa R.-A."/>
            <person name="Bratbak G."/>
            <person name="Hegemann P."/>
            <person name="Beja O."/>
        </authorList>
    </citation>
    <scope>NUCLEOTIDE SEQUENCE</scope>
    <source>
        <strain evidence="1">01B</strain>
    </source>
</reference>
<dbReference type="Proteomes" id="UP001162120">
    <property type="component" value="Segment"/>
</dbReference>
<dbReference type="InterPro" id="IPR027417">
    <property type="entry name" value="P-loop_NTPase"/>
</dbReference>
<dbReference type="PANTHER" id="PTHR11361">
    <property type="entry name" value="DNA MISMATCH REPAIR PROTEIN MUTS FAMILY MEMBER"/>
    <property type="match status" value="1"/>
</dbReference>
<dbReference type="GO" id="GO:0140664">
    <property type="term" value="F:ATP-dependent DNA damage sensor activity"/>
    <property type="evidence" value="ECO:0007669"/>
    <property type="project" value="InterPro"/>
</dbReference>
<protein>
    <submittedName>
        <fullName evidence="1">Uncharacterized protein</fullName>
    </submittedName>
</protein>
<dbReference type="SUPFAM" id="SSF52540">
    <property type="entry name" value="P-loop containing nucleoside triphosphate hydrolases"/>
    <property type="match status" value="1"/>
</dbReference>
<dbReference type="Gene3D" id="3.40.50.300">
    <property type="entry name" value="P-loop containing nucleotide triphosphate hydrolases"/>
    <property type="match status" value="1"/>
</dbReference>
<evidence type="ECO:0000313" key="2">
    <source>
        <dbReference type="Proteomes" id="UP001162120"/>
    </source>
</evidence>